<name>W2WRI4_PHYNI</name>
<proteinExistence type="predicted"/>
<sequence length="118" mass="13254">MARGEEALRRFVMAGAEDTDDSSTSLDQSERERMVAKIGKDIEGTEGRRSDWIAALQRKYSRPHTWERLRQWGPRLEIGFVLTGRAGDRFPNPYVCAMAATFTLLAGAAVDSAYPFQI</sequence>
<evidence type="ECO:0000313" key="2">
    <source>
        <dbReference type="EMBL" id="ETP12932.1"/>
    </source>
</evidence>
<reference evidence="2 3" key="1">
    <citation type="submission" date="2013-11" db="EMBL/GenBank/DDBJ databases">
        <title>The Genome Sequence of Phytophthora parasitica CJ01A1.</title>
        <authorList>
            <consortium name="The Broad Institute Genomics Platform"/>
            <person name="Russ C."/>
            <person name="Tyler B."/>
            <person name="Panabieres F."/>
            <person name="Shan W."/>
            <person name="Tripathy S."/>
            <person name="Grunwald N."/>
            <person name="Machado M."/>
            <person name="Johnson C.S."/>
            <person name="Walker B."/>
            <person name="Young S.K."/>
            <person name="Zeng Q."/>
            <person name="Gargeya S."/>
            <person name="Fitzgerald M."/>
            <person name="Haas B."/>
            <person name="Abouelleil A."/>
            <person name="Allen A.W."/>
            <person name="Alvarado L."/>
            <person name="Arachchi H.M."/>
            <person name="Berlin A.M."/>
            <person name="Chapman S.B."/>
            <person name="Gainer-Dewar J."/>
            <person name="Goldberg J."/>
            <person name="Griggs A."/>
            <person name="Gujja S."/>
            <person name="Hansen M."/>
            <person name="Howarth C."/>
            <person name="Imamovic A."/>
            <person name="Ireland A."/>
            <person name="Larimer J."/>
            <person name="McCowan C."/>
            <person name="Murphy C."/>
            <person name="Pearson M."/>
            <person name="Poon T.W."/>
            <person name="Priest M."/>
            <person name="Roberts A."/>
            <person name="Saif S."/>
            <person name="Shea T."/>
            <person name="Sisk P."/>
            <person name="Sykes S."/>
            <person name="Wortman J."/>
            <person name="Nusbaum C."/>
            <person name="Birren B."/>
        </authorList>
    </citation>
    <scope>NUCLEOTIDE SEQUENCE [LARGE SCALE GENOMIC DNA]</scope>
    <source>
        <strain evidence="2 3">CJ01A1</strain>
    </source>
</reference>
<protein>
    <submittedName>
        <fullName evidence="2">Uncharacterized protein</fullName>
    </submittedName>
</protein>
<accession>W2WRI4</accession>
<dbReference type="AlphaFoldDB" id="W2WRI4"/>
<dbReference type="Proteomes" id="UP000018958">
    <property type="component" value="Unassembled WGS sequence"/>
</dbReference>
<organism evidence="2 3">
    <name type="scientific">Phytophthora nicotianae CJ01A1</name>
    <dbReference type="NCBI Taxonomy" id="1317063"/>
    <lineage>
        <taxon>Eukaryota</taxon>
        <taxon>Sar</taxon>
        <taxon>Stramenopiles</taxon>
        <taxon>Oomycota</taxon>
        <taxon>Peronosporomycetes</taxon>
        <taxon>Peronosporales</taxon>
        <taxon>Peronosporaceae</taxon>
        <taxon>Phytophthora</taxon>
    </lineage>
</organism>
<gene>
    <name evidence="2" type="ORF">F441_11775</name>
</gene>
<evidence type="ECO:0000256" key="1">
    <source>
        <dbReference type="SAM" id="MobiDB-lite"/>
    </source>
</evidence>
<dbReference type="EMBL" id="ANIX01002308">
    <property type="protein sequence ID" value="ETP12932.1"/>
    <property type="molecule type" value="Genomic_DNA"/>
</dbReference>
<evidence type="ECO:0000313" key="3">
    <source>
        <dbReference type="Proteomes" id="UP000018958"/>
    </source>
</evidence>
<feature type="region of interest" description="Disordered" evidence="1">
    <location>
        <begin position="12"/>
        <end position="31"/>
    </location>
</feature>
<comment type="caution">
    <text evidence="2">The sequence shown here is derived from an EMBL/GenBank/DDBJ whole genome shotgun (WGS) entry which is preliminary data.</text>
</comment>